<organism evidence="1 2">
    <name type="scientific">Candidatus Woesebacteria bacterium RIFOXYA1_FULL_43_9</name>
    <dbReference type="NCBI Taxonomy" id="1802534"/>
    <lineage>
        <taxon>Bacteria</taxon>
        <taxon>Candidatus Woeseibacteriota</taxon>
    </lineage>
</organism>
<dbReference type="PIRSF" id="PIRSF024492">
    <property type="entry name" value="UCP024492"/>
    <property type="match status" value="1"/>
</dbReference>
<dbReference type="Pfam" id="PF04343">
    <property type="entry name" value="DUF488"/>
    <property type="match status" value="1"/>
</dbReference>
<evidence type="ECO:0008006" key="3">
    <source>
        <dbReference type="Google" id="ProtNLM"/>
    </source>
</evidence>
<proteinExistence type="predicted"/>
<dbReference type="PANTHER" id="PTHR39337:SF1">
    <property type="entry name" value="BLR5642 PROTEIN"/>
    <property type="match status" value="1"/>
</dbReference>
<name>A0A1F8CKU8_9BACT</name>
<dbReference type="PANTHER" id="PTHR39337">
    <property type="entry name" value="BLR5642 PROTEIN"/>
    <property type="match status" value="1"/>
</dbReference>
<protein>
    <recommendedName>
        <fullName evidence="3">DUF488 domain-containing protein</fullName>
    </recommendedName>
</protein>
<dbReference type="InterPro" id="IPR007438">
    <property type="entry name" value="DUF488"/>
</dbReference>
<dbReference type="EMBL" id="MGHU01000042">
    <property type="protein sequence ID" value="OGM76871.1"/>
    <property type="molecule type" value="Genomic_DNA"/>
</dbReference>
<accession>A0A1F8CKU8</accession>
<dbReference type="AlphaFoldDB" id="A0A1F8CKU8"/>
<reference evidence="1 2" key="1">
    <citation type="journal article" date="2016" name="Nat. Commun.">
        <title>Thousands of microbial genomes shed light on interconnected biogeochemical processes in an aquifer system.</title>
        <authorList>
            <person name="Anantharaman K."/>
            <person name="Brown C.T."/>
            <person name="Hug L.A."/>
            <person name="Sharon I."/>
            <person name="Castelle C.J."/>
            <person name="Probst A.J."/>
            <person name="Thomas B.C."/>
            <person name="Singh A."/>
            <person name="Wilkins M.J."/>
            <person name="Karaoz U."/>
            <person name="Brodie E.L."/>
            <person name="Williams K.H."/>
            <person name="Hubbard S.S."/>
            <person name="Banfield J.F."/>
        </authorList>
    </citation>
    <scope>NUCLEOTIDE SEQUENCE [LARGE SCALE GENOMIC DNA]</scope>
</reference>
<evidence type="ECO:0000313" key="1">
    <source>
        <dbReference type="EMBL" id="OGM76871.1"/>
    </source>
</evidence>
<evidence type="ECO:0000313" key="2">
    <source>
        <dbReference type="Proteomes" id="UP000179241"/>
    </source>
</evidence>
<gene>
    <name evidence="1" type="ORF">A2188_01220</name>
</gene>
<dbReference type="InterPro" id="IPR014519">
    <property type="entry name" value="UCP024492"/>
</dbReference>
<sequence length="128" mass="14646">MKITTIGHSVRAISEFIQKLKENEVDMLIDIRTYPRSRFQPQYNQKALADSLSAVGVLYVFKGNNLGGKGENVDYEKTIDELVEMVQSGKNVCVMCSEGDYKKCHRHEMLEPSFIQRGLVVEHICYDK</sequence>
<dbReference type="Proteomes" id="UP000179241">
    <property type="component" value="Unassembled WGS sequence"/>
</dbReference>
<comment type="caution">
    <text evidence="1">The sequence shown here is derived from an EMBL/GenBank/DDBJ whole genome shotgun (WGS) entry which is preliminary data.</text>
</comment>